<evidence type="ECO:0000313" key="1">
    <source>
        <dbReference type="EMBL" id="SHO49161.1"/>
    </source>
</evidence>
<reference evidence="1 2" key="1">
    <citation type="submission" date="2016-12" db="EMBL/GenBank/DDBJ databases">
        <authorList>
            <person name="Song W.-J."/>
            <person name="Kurnit D.M."/>
        </authorList>
    </citation>
    <scope>NUCLEOTIDE SEQUENCE [LARGE SCALE GENOMIC DNA]</scope>
    <source>
        <strain evidence="1 2">DSM 12503</strain>
    </source>
</reference>
<keyword evidence="1" id="KW-0238">DNA-binding</keyword>
<name>A0A1M7Y9A1_9FIRM</name>
<gene>
    <name evidence="1" type="ORF">SAMN02745217_02153</name>
</gene>
<dbReference type="RefSeq" id="WP_073588858.1">
    <property type="nucleotide sequence ID" value="NZ_FRFD01000006.1"/>
</dbReference>
<protein>
    <submittedName>
        <fullName evidence="1">Predicted DNA-binding transcriptional regulator YafY, contains an HTH and WYL domains</fullName>
    </submittedName>
</protein>
<dbReference type="OrthoDB" id="9815009at2"/>
<organism evidence="1 2">
    <name type="scientific">Anaerocolumna xylanovorans DSM 12503</name>
    <dbReference type="NCBI Taxonomy" id="1121345"/>
    <lineage>
        <taxon>Bacteria</taxon>
        <taxon>Bacillati</taxon>
        <taxon>Bacillota</taxon>
        <taxon>Clostridia</taxon>
        <taxon>Lachnospirales</taxon>
        <taxon>Lachnospiraceae</taxon>
        <taxon>Anaerocolumna</taxon>
    </lineage>
</organism>
<accession>A0A1M7Y9A1</accession>
<evidence type="ECO:0000313" key="2">
    <source>
        <dbReference type="Proteomes" id="UP000184612"/>
    </source>
</evidence>
<keyword evidence="2" id="KW-1185">Reference proteome</keyword>
<dbReference type="EMBL" id="FRFD01000006">
    <property type="protein sequence ID" value="SHO49161.1"/>
    <property type="molecule type" value="Genomic_DNA"/>
</dbReference>
<sequence>MGTNSDLFSEVYGCYYSVVAKILEQAGDGISKSDIEKLVNSHAFYDSAFHLLPKLFSDEWSLLKRQADGKYYSKLQWPDTRRPMTGLEKAWLKALLLDRRILLFVAPDELAALKSALSDIPPLFLTEDFHTYDLAADGDPYEDETYIQNFRSILKACVTKSPVYIQYESGKQRRLARNIVPYHINYSVRDDKFRLLGVLLKGDGRHKKVTLNFARIRSVESSTAVLPVHFNAEKYFVQKTHATPIVLEISEERNALERFMLQFASWEKQTEYDEEKECYTCRIYYDRQDETELLIRILSFGPVVKVLGPEGFLTQIKERINRQYRLNIGENDF</sequence>
<proteinExistence type="predicted"/>
<dbReference type="STRING" id="1121345.SAMN02745217_02153"/>
<dbReference type="AlphaFoldDB" id="A0A1M7Y9A1"/>
<dbReference type="Proteomes" id="UP000184612">
    <property type="component" value="Unassembled WGS sequence"/>
</dbReference>
<dbReference type="GO" id="GO:0003677">
    <property type="term" value="F:DNA binding"/>
    <property type="evidence" value="ECO:0007669"/>
    <property type="project" value="UniProtKB-KW"/>
</dbReference>
<dbReference type="PROSITE" id="PS52050">
    <property type="entry name" value="WYL"/>
    <property type="match status" value="1"/>
</dbReference>